<dbReference type="InterPro" id="IPR044853">
    <property type="entry name" value="G3DSA:1.10.10.1030"/>
</dbReference>
<dbReference type="AlphaFoldDB" id="A0AAV4K6A6"/>
<name>A0AAV4K6A6_9DEIO</name>
<dbReference type="Gene3D" id="3.30.450.130">
    <property type="entry name" value="irre protein"/>
    <property type="match status" value="1"/>
</dbReference>
<reference evidence="3" key="1">
    <citation type="journal article" date="2014" name="Int. J. Syst. Evol. Microbiol.">
        <title>Complete genome of a new Firmicutes species belonging to the dominant human colonic microbiota ('Ruminococcus bicirculans') reveals two chromosomes and a selective capacity to utilize plant glucans.</title>
        <authorList>
            <consortium name="NISC Comparative Sequencing Program"/>
            <person name="Wegmann U."/>
            <person name="Louis P."/>
            <person name="Goesmann A."/>
            <person name="Henrissat B."/>
            <person name="Duncan S.H."/>
            <person name="Flint H.J."/>
        </authorList>
    </citation>
    <scope>NUCLEOTIDE SEQUENCE</scope>
    <source>
        <strain evidence="3">CGMCC 1.8884</strain>
    </source>
</reference>
<evidence type="ECO:0000313" key="5">
    <source>
        <dbReference type="Proteomes" id="UP000652720"/>
    </source>
</evidence>
<accession>A0AAV4K6A6</accession>
<gene>
    <name evidence="2" type="primary">irrE</name>
    <name evidence="3" type="ORF">GCM10008021_21720</name>
    <name evidence="2" type="ORF">GCM10010914_24770</name>
</gene>
<keyword evidence="2" id="KW-0645">Protease</keyword>
<dbReference type="Proteomes" id="UP000652720">
    <property type="component" value="Unassembled WGS sequence"/>
</dbReference>
<dbReference type="PANTHER" id="PTHR43236:SF2">
    <property type="entry name" value="BLL0069 PROTEIN"/>
    <property type="match status" value="1"/>
</dbReference>
<protein>
    <submittedName>
        <fullName evidence="2">Radiation response metalloprotease IrrE</fullName>
    </submittedName>
</protein>
<reference evidence="4" key="3">
    <citation type="journal article" date="2019" name="Int. J. Syst. Evol. Microbiol.">
        <title>The Global Catalogue of Microorganisms (GCM) 10K type strain sequencing project: providing services to taxonomists for standard genome sequencing and annotation.</title>
        <authorList>
            <consortium name="The Broad Institute Genomics Platform"/>
            <consortium name="The Broad Institute Genome Sequencing Center for Infectious Disease"/>
            <person name="Wu L."/>
            <person name="Ma J."/>
        </authorList>
    </citation>
    <scope>NUCLEOTIDE SEQUENCE [LARGE SCALE GENOMIC DNA]</scope>
    <source>
        <strain evidence="4">CGMCC 1.8884</strain>
    </source>
</reference>
<dbReference type="EMBL" id="BMMA01000028">
    <property type="protein sequence ID" value="GGI89496.1"/>
    <property type="molecule type" value="Genomic_DNA"/>
</dbReference>
<dbReference type="Proteomes" id="UP000630135">
    <property type="component" value="Unassembled WGS sequence"/>
</dbReference>
<keyword evidence="4" id="KW-1185">Reference proteome</keyword>
<sequence length="275" mass="29431">MTPDPFSAAKVRMRELAAAYGAGLPGRDTHSLMTGLPGVELRFLSLGWRDGAFDPEHNVIVINSDVRPERQRFTLAHEIGHALLLGDDDLLSDLHDAYEGDELEQKIETLCNVAAAAILMPEPVVAEMLERFGATGRALAELAKRAEVSASSALYALAEATPEPTIYAVCALGKPPREALPADPDSPSGEKVLSVRASSSTRDVKYTLASGTPIPGDHPAAVAFETGMEVKESSYVPFRSGKKMKAFVAAYPSRGLVTVSFQLDAARLGKKEDRA</sequence>
<keyword evidence="2" id="KW-0482">Metalloprotease</keyword>
<proteinExistence type="predicted"/>
<dbReference type="GO" id="GO:0008237">
    <property type="term" value="F:metallopeptidase activity"/>
    <property type="evidence" value="ECO:0007669"/>
    <property type="project" value="UniProtKB-KW"/>
</dbReference>
<organism evidence="2 5">
    <name type="scientific">Deinococcus wulumuqiensis</name>
    <dbReference type="NCBI Taxonomy" id="980427"/>
    <lineage>
        <taxon>Bacteria</taxon>
        <taxon>Thermotogati</taxon>
        <taxon>Deinococcota</taxon>
        <taxon>Deinococci</taxon>
        <taxon>Deinococcales</taxon>
        <taxon>Deinococcaceae</taxon>
        <taxon>Deinococcus</taxon>
    </lineage>
</organism>
<dbReference type="Gene3D" id="1.10.10.1030">
    <property type="entry name" value="IrrE, HTH domain"/>
    <property type="match status" value="1"/>
</dbReference>
<feature type="domain" description="IrrE N-terminal-like" evidence="1">
    <location>
        <begin position="38"/>
        <end position="157"/>
    </location>
</feature>
<dbReference type="EMBL" id="BMLZ01000029">
    <property type="protein sequence ID" value="GGP30521.1"/>
    <property type="molecule type" value="Genomic_DNA"/>
</dbReference>
<evidence type="ECO:0000313" key="3">
    <source>
        <dbReference type="EMBL" id="GGP30521.1"/>
    </source>
</evidence>
<evidence type="ECO:0000313" key="4">
    <source>
        <dbReference type="Proteomes" id="UP000630135"/>
    </source>
</evidence>
<dbReference type="InterPro" id="IPR010359">
    <property type="entry name" value="IrrE_HExxH"/>
</dbReference>
<evidence type="ECO:0000259" key="1">
    <source>
        <dbReference type="Pfam" id="PF06114"/>
    </source>
</evidence>
<reference evidence="2" key="4">
    <citation type="submission" date="2023-08" db="EMBL/GenBank/DDBJ databases">
        <authorList>
            <person name="Sun Q."/>
            <person name="Zhou Y."/>
        </authorList>
    </citation>
    <scope>NUCLEOTIDE SEQUENCE</scope>
    <source>
        <strain evidence="3">CGMCC 1.8884</strain>
        <strain evidence="2">CGMCC 1.8885</strain>
    </source>
</reference>
<dbReference type="InterPro" id="IPR052345">
    <property type="entry name" value="Rad_response_metalloprotease"/>
</dbReference>
<dbReference type="Pfam" id="PF06114">
    <property type="entry name" value="Peptidase_M78"/>
    <property type="match status" value="1"/>
</dbReference>
<dbReference type="PANTHER" id="PTHR43236">
    <property type="entry name" value="ANTITOXIN HIGA1"/>
    <property type="match status" value="1"/>
</dbReference>
<dbReference type="Gene3D" id="1.10.10.2910">
    <property type="match status" value="1"/>
</dbReference>
<keyword evidence="2" id="KW-0378">Hydrolase</keyword>
<reference evidence="2" key="2">
    <citation type="journal article" date="2014" name="Int. J. Syst. Evol. Microbiol.">
        <title>Complete genome sequence of Corynebacterium casei LMG S-19264T (=DSM 44701T), isolated from a smear-ripened cheese.</title>
        <authorList>
            <consortium name="US DOE Joint Genome Institute (JGI-PGF)"/>
            <person name="Walter F."/>
            <person name="Albersmeier A."/>
            <person name="Kalinowski J."/>
            <person name="Ruckert C."/>
        </authorList>
    </citation>
    <scope>NUCLEOTIDE SEQUENCE</scope>
    <source>
        <strain evidence="2">CGMCC 1.8885</strain>
    </source>
</reference>
<comment type="caution">
    <text evidence="2">The sequence shown here is derived from an EMBL/GenBank/DDBJ whole genome shotgun (WGS) entry which is preliminary data.</text>
</comment>
<evidence type="ECO:0000313" key="2">
    <source>
        <dbReference type="EMBL" id="GGI89496.1"/>
    </source>
</evidence>